<dbReference type="WBParaSite" id="nRc.2.0.1.t22870-RA">
    <property type="protein sequence ID" value="nRc.2.0.1.t22870-RA"/>
    <property type="gene ID" value="nRc.2.0.1.g22870"/>
</dbReference>
<organism evidence="1 2">
    <name type="scientific">Romanomermis culicivorax</name>
    <name type="common">Nematode worm</name>
    <dbReference type="NCBI Taxonomy" id="13658"/>
    <lineage>
        <taxon>Eukaryota</taxon>
        <taxon>Metazoa</taxon>
        <taxon>Ecdysozoa</taxon>
        <taxon>Nematoda</taxon>
        <taxon>Enoplea</taxon>
        <taxon>Dorylaimia</taxon>
        <taxon>Mermithida</taxon>
        <taxon>Mermithoidea</taxon>
        <taxon>Mermithidae</taxon>
        <taxon>Romanomermis</taxon>
    </lineage>
</organism>
<protein>
    <submittedName>
        <fullName evidence="2">Uncharacterized protein</fullName>
    </submittedName>
</protein>
<dbReference type="Proteomes" id="UP000887565">
    <property type="component" value="Unplaced"/>
</dbReference>
<name>A0A915JAR8_ROMCU</name>
<proteinExistence type="predicted"/>
<sequence length="66" mass="7582">MDPFLIWRKGSKFLSSFSPNFFAKNTDLAKKAVIIFIISNCARSEFNAFVNITFCIWKRIKTSSAI</sequence>
<reference evidence="2" key="1">
    <citation type="submission" date="2022-11" db="UniProtKB">
        <authorList>
            <consortium name="WormBaseParasite"/>
        </authorList>
    </citation>
    <scope>IDENTIFICATION</scope>
</reference>
<keyword evidence="1" id="KW-1185">Reference proteome</keyword>
<evidence type="ECO:0000313" key="2">
    <source>
        <dbReference type="WBParaSite" id="nRc.2.0.1.t22870-RA"/>
    </source>
</evidence>
<accession>A0A915JAR8</accession>
<dbReference type="AlphaFoldDB" id="A0A915JAR8"/>
<evidence type="ECO:0000313" key="1">
    <source>
        <dbReference type="Proteomes" id="UP000887565"/>
    </source>
</evidence>